<dbReference type="Gene3D" id="1.20.1250.20">
    <property type="entry name" value="MFS general substrate transporter like domains"/>
    <property type="match status" value="1"/>
</dbReference>
<sequence>MQIKTLSINEKHLIVTHILFTSASAISGTFVFIFLWRIKNDLTYIAYFELMSVLLMMFGYILSGFLLTFVKSKVIFRISFLILILSHLLVLILKEHVIDYVLIVGILQGLGSGLYWGTYNLMQLRETEDKSREYFLGVYSGGFTFLTTLFPFFVGALITLSPRFTNLELGGYYLLYACSITLLLILYGFIESLPSLNLKYFKIDKIINTTNSKMFRIFSLYELFSGIYETGLKLIFLIFSYRLLSTELNMGILTSAFGAISGFYIYLIGKYINTGRRPLWVLIGSTFIVIGRYLFITLLTIPSIIIDRILNTLGSPLFGLPSTAIILSAIENRTELIVERQEQYLVAREIPLGFGRFFGIMFFIIFIYIFGQNNLQMIKIWFILISSLPIIQWLILNKIHYRYVKPTIVSNTEVDSI</sequence>
<keyword evidence="1" id="KW-1133">Transmembrane helix</keyword>
<feature type="transmembrane region" description="Helical" evidence="1">
    <location>
        <begin position="170"/>
        <end position="190"/>
    </location>
</feature>
<accession>A0A1F4UKK6</accession>
<feature type="transmembrane region" description="Helical" evidence="1">
    <location>
        <begin position="134"/>
        <end position="158"/>
    </location>
</feature>
<name>A0A1F4UKK6_UNCKA</name>
<reference evidence="2 3" key="1">
    <citation type="journal article" date="2016" name="Nat. Commun.">
        <title>Thousands of microbial genomes shed light on interconnected biogeochemical processes in an aquifer system.</title>
        <authorList>
            <person name="Anantharaman K."/>
            <person name="Brown C.T."/>
            <person name="Hug L.A."/>
            <person name="Sharon I."/>
            <person name="Castelle C.J."/>
            <person name="Probst A.J."/>
            <person name="Thomas B.C."/>
            <person name="Singh A."/>
            <person name="Wilkins M.J."/>
            <person name="Karaoz U."/>
            <person name="Brodie E.L."/>
            <person name="Williams K.H."/>
            <person name="Hubbard S.S."/>
            <person name="Banfield J.F."/>
        </authorList>
    </citation>
    <scope>NUCLEOTIDE SEQUENCE [LARGE SCALE GENOMIC DNA]</scope>
</reference>
<feature type="transmembrane region" description="Helical" evidence="1">
    <location>
        <begin position="74"/>
        <end position="94"/>
    </location>
</feature>
<gene>
    <name evidence="2" type="ORF">A2V49_03350</name>
</gene>
<feature type="transmembrane region" description="Helical" evidence="1">
    <location>
        <begin position="223"/>
        <end position="244"/>
    </location>
</feature>
<evidence type="ECO:0008006" key="4">
    <source>
        <dbReference type="Google" id="ProtNLM"/>
    </source>
</evidence>
<dbReference type="InterPro" id="IPR036259">
    <property type="entry name" value="MFS_trans_sf"/>
</dbReference>
<comment type="caution">
    <text evidence="2">The sequence shown here is derived from an EMBL/GenBank/DDBJ whole genome shotgun (WGS) entry which is preliminary data.</text>
</comment>
<feature type="transmembrane region" description="Helical" evidence="1">
    <location>
        <begin position="250"/>
        <end position="267"/>
    </location>
</feature>
<protein>
    <recommendedName>
        <fullName evidence="4">Major facilitator superfamily (MFS) profile domain-containing protein</fullName>
    </recommendedName>
</protein>
<feature type="transmembrane region" description="Helical" evidence="1">
    <location>
        <begin position="377"/>
        <end position="396"/>
    </location>
</feature>
<feature type="transmembrane region" description="Helical" evidence="1">
    <location>
        <begin position="312"/>
        <end position="330"/>
    </location>
</feature>
<feature type="transmembrane region" description="Helical" evidence="1">
    <location>
        <begin position="100"/>
        <end position="122"/>
    </location>
</feature>
<dbReference type="EMBL" id="MEUV01000036">
    <property type="protein sequence ID" value="OGC45446.1"/>
    <property type="molecule type" value="Genomic_DNA"/>
</dbReference>
<dbReference type="Proteomes" id="UP000178615">
    <property type="component" value="Unassembled WGS sequence"/>
</dbReference>
<feature type="transmembrane region" description="Helical" evidence="1">
    <location>
        <begin position="44"/>
        <end position="67"/>
    </location>
</feature>
<organism evidence="2 3">
    <name type="scientific">candidate division WWE3 bacterium RBG_19FT_COMBO_34_6</name>
    <dbReference type="NCBI Taxonomy" id="1802612"/>
    <lineage>
        <taxon>Bacteria</taxon>
        <taxon>Katanobacteria</taxon>
    </lineage>
</organism>
<feature type="transmembrane region" description="Helical" evidence="1">
    <location>
        <begin position="350"/>
        <end position="371"/>
    </location>
</feature>
<keyword evidence="1" id="KW-0812">Transmembrane</keyword>
<evidence type="ECO:0000256" key="1">
    <source>
        <dbReference type="SAM" id="Phobius"/>
    </source>
</evidence>
<evidence type="ECO:0000313" key="3">
    <source>
        <dbReference type="Proteomes" id="UP000178615"/>
    </source>
</evidence>
<feature type="transmembrane region" description="Helical" evidence="1">
    <location>
        <begin position="279"/>
        <end position="306"/>
    </location>
</feature>
<keyword evidence="1" id="KW-0472">Membrane</keyword>
<dbReference type="AlphaFoldDB" id="A0A1F4UKK6"/>
<feature type="transmembrane region" description="Helical" evidence="1">
    <location>
        <begin position="12"/>
        <end position="38"/>
    </location>
</feature>
<dbReference type="SUPFAM" id="SSF103473">
    <property type="entry name" value="MFS general substrate transporter"/>
    <property type="match status" value="1"/>
</dbReference>
<evidence type="ECO:0000313" key="2">
    <source>
        <dbReference type="EMBL" id="OGC45446.1"/>
    </source>
</evidence>
<proteinExistence type="predicted"/>